<dbReference type="Proteomes" id="UP001356427">
    <property type="component" value="Unassembled WGS sequence"/>
</dbReference>
<evidence type="ECO:0000313" key="3">
    <source>
        <dbReference type="Proteomes" id="UP001356427"/>
    </source>
</evidence>
<organism evidence="2 3">
    <name type="scientific">Coregonus suidteri</name>
    <dbReference type="NCBI Taxonomy" id="861788"/>
    <lineage>
        <taxon>Eukaryota</taxon>
        <taxon>Metazoa</taxon>
        <taxon>Chordata</taxon>
        <taxon>Craniata</taxon>
        <taxon>Vertebrata</taxon>
        <taxon>Euteleostomi</taxon>
        <taxon>Actinopterygii</taxon>
        <taxon>Neopterygii</taxon>
        <taxon>Teleostei</taxon>
        <taxon>Protacanthopterygii</taxon>
        <taxon>Salmoniformes</taxon>
        <taxon>Salmonidae</taxon>
        <taxon>Coregoninae</taxon>
        <taxon>Coregonus</taxon>
    </lineage>
</organism>
<sequence>MALRLEVPSLRLLWAREAAGHPVPSTLSPSTPAPCTLQPSPRVQFDRPPLHRQGPAQTPSMGHQAGGAEKSRPMEAVQGREPRVEQADLHVALSAQWRAQPGPELATGGRPSPLCAAAD</sequence>
<name>A0AAN8MVF8_9TELE</name>
<reference evidence="2 3" key="1">
    <citation type="submission" date="2021-04" db="EMBL/GenBank/DDBJ databases">
        <authorList>
            <person name="De Guttry C."/>
            <person name="Zahm M."/>
            <person name="Klopp C."/>
            <person name="Cabau C."/>
            <person name="Louis A."/>
            <person name="Berthelot C."/>
            <person name="Parey E."/>
            <person name="Roest Crollius H."/>
            <person name="Montfort J."/>
            <person name="Robinson-Rechavi M."/>
            <person name="Bucao C."/>
            <person name="Bouchez O."/>
            <person name="Gislard M."/>
            <person name="Lluch J."/>
            <person name="Milhes M."/>
            <person name="Lampietro C."/>
            <person name="Lopez Roques C."/>
            <person name="Donnadieu C."/>
            <person name="Braasch I."/>
            <person name="Desvignes T."/>
            <person name="Postlethwait J."/>
            <person name="Bobe J."/>
            <person name="Wedekind C."/>
            <person name="Guiguen Y."/>
        </authorList>
    </citation>
    <scope>NUCLEOTIDE SEQUENCE [LARGE SCALE GENOMIC DNA]</scope>
    <source>
        <strain evidence="2">Cs_M1</strain>
        <tissue evidence="2">Blood</tissue>
    </source>
</reference>
<keyword evidence="3" id="KW-1185">Reference proteome</keyword>
<accession>A0AAN8MVF8</accession>
<evidence type="ECO:0000256" key="1">
    <source>
        <dbReference type="SAM" id="MobiDB-lite"/>
    </source>
</evidence>
<feature type="compositionally biased region" description="Basic and acidic residues" evidence="1">
    <location>
        <begin position="69"/>
        <end position="84"/>
    </location>
</feature>
<evidence type="ECO:0000313" key="2">
    <source>
        <dbReference type="EMBL" id="KAK6319936.1"/>
    </source>
</evidence>
<protein>
    <submittedName>
        <fullName evidence="2">Uncharacterized protein</fullName>
    </submittedName>
</protein>
<comment type="caution">
    <text evidence="2">The sequence shown here is derived from an EMBL/GenBank/DDBJ whole genome shotgun (WGS) entry which is preliminary data.</text>
</comment>
<gene>
    <name evidence="2" type="ORF">J4Q44_G00090430</name>
</gene>
<feature type="region of interest" description="Disordered" evidence="1">
    <location>
        <begin position="21"/>
        <end position="84"/>
    </location>
</feature>
<dbReference type="EMBL" id="JAGTTL010000007">
    <property type="protein sequence ID" value="KAK6319936.1"/>
    <property type="molecule type" value="Genomic_DNA"/>
</dbReference>
<feature type="region of interest" description="Disordered" evidence="1">
    <location>
        <begin position="98"/>
        <end position="119"/>
    </location>
</feature>
<dbReference type="AlphaFoldDB" id="A0AAN8MVF8"/>
<proteinExistence type="predicted"/>